<keyword evidence="2" id="KW-0233">DNA recombination</keyword>
<evidence type="ECO:0000256" key="1">
    <source>
        <dbReference type="ARBA" id="ARBA00023125"/>
    </source>
</evidence>
<dbReference type="EMBL" id="FNXY01000007">
    <property type="protein sequence ID" value="SEJ42271.1"/>
    <property type="molecule type" value="Genomic_DNA"/>
</dbReference>
<evidence type="ECO:0000259" key="3">
    <source>
        <dbReference type="PROSITE" id="PS51736"/>
    </source>
</evidence>
<dbReference type="RefSeq" id="WP_090338623.1">
    <property type="nucleotide sequence ID" value="NZ_FNXY01000007.1"/>
</dbReference>
<evidence type="ECO:0000313" key="4">
    <source>
        <dbReference type="EMBL" id="SEJ42271.1"/>
    </source>
</evidence>
<accession>A0A1H6YLV9</accession>
<organism evidence="4 5">
    <name type="scientific">Dyadobacter koreensis</name>
    <dbReference type="NCBI Taxonomy" id="408657"/>
    <lineage>
        <taxon>Bacteria</taxon>
        <taxon>Pseudomonadati</taxon>
        <taxon>Bacteroidota</taxon>
        <taxon>Cytophagia</taxon>
        <taxon>Cytophagales</taxon>
        <taxon>Spirosomataceae</taxon>
        <taxon>Dyadobacter</taxon>
    </lineage>
</organism>
<name>A0A1H6YLV9_9BACT</name>
<dbReference type="OrthoDB" id="942413at2"/>
<dbReference type="InterPro" id="IPR006119">
    <property type="entry name" value="Resolv_N"/>
</dbReference>
<dbReference type="AlphaFoldDB" id="A0A1H6YLV9"/>
<feature type="domain" description="Resolvase/invertase-type recombinase catalytic" evidence="3">
    <location>
        <begin position="10"/>
        <end position="158"/>
    </location>
</feature>
<evidence type="ECO:0000313" key="5">
    <source>
        <dbReference type="Proteomes" id="UP000199532"/>
    </source>
</evidence>
<protein>
    <submittedName>
        <fullName evidence="4">Resolvase, N terminal domain</fullName>
    </submittedName>
</protein>
<proteinExistence type="predicted"/>
<dbReference type="PANTHER" id="PTHR30461:SF2">
    <property type="entry name" value="SERINE RECOMBINASE PINE-RELATED"/>
    <property type="match status" value="1"/>
</dbReference>
<dbReference type="Gene3D" id="3.40.50.1390">
    <property type="entry name" value="Resolvase, N-terminal catalytic domain"/>
    <property type="match status" value="1"/>
</dbReference>
<dbReference type="Pfam" id="PF00239">
    <property type="entry name" value="Resolvase"/>
    <property type="match status" value="1"/>
</dbReference>
<reference evidence="4 5" key="1">
    <citation type="submission" date="2016-10" db="EMBL/GenBank/DDBJ databases">
        <authorList>
            <person name="de Groot N.N."/>
        </authorList>
    </citation>
    <scope>NUCLEOTIDE SEQUENCE [LARGE SCALE GENOMIC DNA]</scope>
    <source>
        <strain evidence="4 5">DSM 19938</strain>
    </source>
</reference>
<sequence>MKNQTVQIKQGVVYAMVSSPDKGQDPENQLPASIEYAAKGNFEVIGKFIDYTSATSQHRTRHKLIITAAKKRKLDMAQTGRIAAPTPARITCPTQVLVNAVKEFQSTGINLISYQRNIDIITQSDEFIFHVIASLALFESSLTSQSLKAGMVSAKNRANNFPDPIYMLLTCTNS</sequence>
<evidence type="ECO:0000256" key="2">
    <source>
        <dbReference type="ARBA" id="ARBA00023172"/>
    </source>
</evidence>
<dbReference type="PROSITE" id="PS51736">
    <property type="entry name" value="RECOMBINASES_3"/>
    <property type="match status" value="1"/>
</dbReference>
<dbReference type="STRING" id="408657.SAMN04487995_4625"/>
<keyword evidence="5" id="KW-1185">Reference proteome</keyword>
<dbReference type="PANTHER" id="PTHR30461">
    <property type="entry name" value="DNA-INVERTASE FROM LAMBDOID PROPHAGE"/>
    <property type="match status" value="1"/>
</dbReference>
<dbReference type="GO" id="GO:0003677">
    <property type="term" value="F:DNA binding"/>
    <property type="evidence" value="ECO:0007669"/>
    <property type="project" value="UniProtKB-KW"/>
</dbReference>
<keyword evidence="1" id="KW-0238">DNA-binding</keyword>
<dbReference type="InterPro" id="IPR050639">
    <property type="entry name" value="SSR_resolvase"/>
</dbReference>
<dbReference type="GO" id="GO:0000150">
    <property type="term" value="F:DNA strand exchange activity"/>
    <property type="evidence" value="ECO:0007669"/>
    <property type="project" value="InterPro"/>
</dbReference>
<dbReference type="InterPro" id="IPR036162">
    <property type="entry name" value="Resolvase-like_N_sf"/>
</dbReference>
<dbReference type="Proteomes" id="UP000199532">
    <property type="component" value="Unassembled WGS sequence"/>
</dbReference>
<gene>
    <name evidence="4" type="ORF">SAMN04487995_4625</name>
</gene>
<dbReference type="SUPFAM" id="SSF53041">
    <property type="entry name" value="Resolvase-like"/>
    <property type="match status" value="1"/>
</dbReference>
<dbReference type="SMART" id="SM00857">
    <property type="entry name" value="Resolvase"/>
    <property type="match status" value="1"/>
</dbReference>